<evidence type="ECO:0000313" key="1">
    <source>
        <dbReference type="EMBL" id="QYT01353.1"/>
    </source>
</evidence>
<dbReference type="Proteomes" id="UP000826661">
    <property type="component" value="Chromosome IV"/>
</dbReference>
<name>A0A8G0LIG8_9HYPO</name>
<reference evidence="1 2" key="1">
    <citation type="journal article" date="2021" name="BMC Genomics">
        <title>Telomere-to-telomere genome assembly of asparaginase-producing Trichoderma simmonsii.</title>
        <authorList>
            <person name="Chung D."/>
            <person name="Kwon Y.M."/>
            <person name="Yang Y."/>
        </authorList>
    </citation>
    <scope>NUCLEOTIDE SEQUENCE [LARGE SCALE GENOMIC DNA]</scope>
    <source>
        <strain evidence="1 2">GH-Sj1</strain>
    </source>
</reference>
<proteinExistence type="predicted"/>
<accession>A0A8G0LIG8</accession>
<protein>
    <submittedName>
        <fullName evidence="1">Uncharacterized protein</fullName>
    </submittedName>
</protein>
<keyword evidence="2" id="KW-1185">Reference proteome</keyword>
<dbReference type="EMBL" id="CP075867">
    <property type="protein sequence ID" value="QYT01353.1"/>
    <property type="molecule type" value="Genomic_DNA"/>
</dbReference>
<organism evidence="1 2">
    <name type="scientific">Trichoderma simmonsii</name>
    <dbReference type="NCBI Taxonomy" id="1491479"/>
    <lineage>
        <taxon>Eukaryota</taxon>
        <taxon>Fungi</taxon>
        <taxon>Dikarya</taxon>
        <taxon>Ascomycota</taxon>
        <taxon>Pezizomycotina</taxon>
        <taxon>Sordariomycetes</taxon>
        <taxon>Hypocreomycetidae</taxon>
        <taxon>Hypocreales</taxon>
        <taxon>Hypocreaceae</taxon>
        <taxon>Trichoderma</taxon>
    </lineage>
</organism>
<evidence type="ECO:0000313" key="2">
    <source>
        <dbReference type="Proteomes" id="UP000826661"/>
    </source>
</evidence>
<gene>
    <name evidence="1" type="ORF">H0G86_008397</name>
</gene>
<dbReference type="AlphaFoldDB" id="A0A8G0LIG8"/>
<sequence>MHLGTGLPPKCSVRRYAPPSVALLAPNLLNSDMRRKKSVSAGASIIRFVDELGLASSFDVAIKSKKDPHAMPFNDHHYAEKAVLHYYLQVAVGSISFSS</sequence>